<protein>
    <submittedName>
        <fullName evidence="1">Uncharacterized protein</fullName>
    </submittedName>
</protein>
<reference evidence="1" key="1">
    <citation type="submission" date="2014-09" db="EMBL/GenBank/DDBJ databases">
        <authorList>
            <person name="Magalhaes I.L.F."/>
            <person name="Oliveira U."/>
            <person name="Santos F.R."/>
            <person name="Vidigal T.H.D.A."/>
            <person name="Brescovit A.D."/>
            <person name="Santos A.J."/>
        </authorList>
    </citation>
    <scope>NUCLEOTIDE SEQUENCE</scope>
    <source>
        <tissue evidence="1">Shoot tissue taken approximately 20 cm above the soil surface</tissue>
    </source>
</reference>
<dbReference type="AlphaFoldDB" id="A0A0A9C5U2"/>
<accession>A0A0A9C5U2</accession>
<sequence>MCCPVWQIKTQQNFEILFCHLTIS</sequence>
<organism evidence="1">
    <name type="scientific">Arundo donax</name>
    <name type="common">Giant reed</name>
    <name type="synonym">Donax arundinaceus</name>
    <dbReference type="NCBI Taxonomy" id="35708"/>
    <lineage>
        <taxon>Eukaryota</taxon>
        <taxon>Viridiplantae</taxon>
        <taxon>Streptophyta</taxon>
        <taxon>Embryophyta</taxon>
        <taxon>Tracheophyta</taxon>
        <taxon>Spermatophyta</taxon>
        <taxon>Magnoliopsida</taxon>
        <taxon>Liliopsida</taxon>
        <taxon>Poales</taxon>
        <taxon>Poaceae</taxon>
        <taxon>PACMAD clade</taxon>
        <taxon>Arundinoideae</taxon>
        <taxon>Arundineae</taxon>
        <taxon>Arundo</taxon>
    </lineage>
</organism>
<proteinExistence type="predicted"/>
<name>A0A0A9C5U2_ARUDO</name>
<evidence type="ECO:0000313" key="1">
    <source>
        <dbReference type="EMBL" id="JAD66887.1"/>
    </source>
</evidence>
<dbReference type="EMBL" id="GBRH01231008">
    <property type="protein sequence ID" value="JAD66887.1"/>
    <property type="molecule type" value="Transcribed_RNA"/>
</dbReference>
<reference evidence="1" key="2">
    <citation type="journal article" date="2015" name="Data Brief">
        <title>Shoot transcriptome of the giant reed, Arundo donax.</title>
        <authorList>
            <person name="Barrero R.A."/>
            <person name="Guerrero F.D."/>
            <person name="Moolhuijzen P."/>
            <person name="Goolsby J.A."/>
            <person name="Tidwell J."/>
            <person name="Bellgard S.E."/>
            <person name="Bellgard M.I."/>
        </authorList>
    </citation>
    <scope>NUCLEOTIDE SEQUENCE</scope>
    <source>
        <tissue evidence="1">Shoot tissue taken approximately 20 cm above the soil surface</tissue>
    </source>
</reference>